<feature type="domain" description="Transposase IS110-like N-terminal" evidence="2">
    <location>
        <begin position="7"/>
        <end position="146"/>
    </location>
</feature>
<dbReference type="Pfam" id="PF01548">
    <property type="entry name" value="DEDD_Tnp_IS110"/>
    <property type="match status" value="1"/>
</dbReference>
<dbReference type="InterPro" id="IPR002525">
    <property type="entry name" value="Transp_IS110-like_N"/>
</dbReference>
<keyword evidence="8" id="KW-1185">Reference proteome</keyword>
<dbReference type="PANTHER" id="PTHR33055">
    <property type="entry name" value="TRANSPOSASE FOR INSERTION SEQUENCE ELEMENT IS1111A"/>
    <property type="match status" value="1"/>
</dbReference>
<dbReference type="GO" id="GO:0004803">
    <property type="term" value="F:transposase activity"/>
    <property type="evidence" value="ECO:0007669"/>
    <property type="project" value="InterPro"/>
</dbReference>
<dbReference type="GO" id="GO:0006313">
    <property type="term" value="P:DNA transposition"/>
    <property type="evidence" value="ECO:0007669"/>
    <property type="project" value="InterPro"/>
</dbReference>
<dbReference type="Proteomes" id="UP000191905">
    <property type="component" value="Unassembled WGS sequence"/>
</dbReference>
<feature type="coiled-coil region" evidence="1">
    <location>
        <begin position="181"/>
        <end position="208"/>
    </location>
</feature>
<dbReference type="GO" id="GO:0003677">
    <property type="term" value="F:DNA binding"/>
    <property type="evidence" value="ECO:0007669"/>
    <property type="project" value="InterPro"/>
</dbReference>
<evidence type="ECO:0000259" key="3">
    <source>
        <dbReference type="Pfam" id="PF02371"/>
    </source>
</evidence>
<evidence type="ECO:0000259" key="2">
    <source>
        <dbReference type="Pfam" id="PF01548"/>
    </source>
</evidence>
<evidence type="ECO:0000313" key="4">
    <source>
        <dbReference type="EMBL" id="OQM73309.1"/>
    </source>
</evidence>
<proteinExistence type="predicted"/>
<dbReference type="EMBL" id="MDET01000005">
    <property type="protein sequence ID" value="OQM76817.1"/>
    <property type="molecule type" value="Genomic_DNA"/>
</dbReference>
<evidence type="ECO:0000313" key="7">
    <source>
        <dbReference type="EMBL" id="OQM76817.1"/>
    </source>
</evidence>
<dbReference type="EMBL" id="MDET01000015">
    <property type="protein sequence ID" value="OQM75520.1"/>
    <property type="molecule type" value="Genomic_DNA"/>
</dbReference>
<dbReference type="Pfam" id="PF02371">
    <property type="entry name" value="Transposase_20"/>
    <property type="match status" value="1"/>
</dbReference>
<keyword evidence="1" id="KW-0175">Coiled coil</keyword>
<dbReference type="RefSeq" id="WP_080918558.1">
    <property type="nucleotide sequence ID" value="NZ_MDET01000005.1"/>
</dbReference>
<dbReference type="NCBIfam" id="NF033542">
    <property type="entry name" value="transpos_IS110"/>
    <property type="match status" value="1"/>
</dbReference>
<feature type="domain" description="Transposase IS116/IS110/IS902 C-terminal" evidence="3">
    <location>
        <begin position="213"/>
        <end position="290"/>
    </location>
</feature>
<dbReference type="EMBL" id="MDET01000045">
    <property type="protein sequence ID" value="OQM73868.1"/>
    <property type="molecule type" value="Genomic_DNA"/>
</dbReference>
<organism evidence="6 8">
    <name type="scientific">Manganibacter manganicus</name>
    <dbReference type="NCBI Taxonomy" id="1873176"/>
    <lineage>
        <taxon>Bacteria</taxon>
        <taxon>Pseudomonadati</taxon>
        <taxon>Pseudomonadota</taxon>
        <taxon>Alphaproteobacteria</taxon>
        <taxon>Hyphomicrobiales</taxon>
        <taxon>Phyllobacteriaceae</taxon>
        <taxon>Manganibacter</taxon>
    </lineage>
</organism>
<dbReference type="PANTHER" id="PTHR33055:SF3">
    <property type="entry name" value="PUTATIVE TRANSPOSASE FOR IS117-RELATED"/>
    <property type="match status" value="1"/>
</dbReference>
<sequence>MKDVTTIGLDLAKHVFQAFGADAEGTPLFNRKLRRAEVLRFFERLPRCLVGMEACASAHYWAREISAFGHDVRLLPPQYVKPFVKRGKTDAADAEAIAEAVTRKTMRFVPVKTAEQQAAVMVLKTRALLVRQRTQAINALRAHLGELGIIAPTGIANVKALAPIIRDEEDTRLPPAARFALTEIINQIEMLATQIDKLEREIVIQAKQDDEMRRLATIPGVGAIIAMAVKAFVPDPAGFKSARHFAAWIGLTPKAHSSGGKERLGRISKMGNPVLRSLLTTGAASVLRHVQYRDRVWPWLKNMLTRRPFKVVAVALANKIARMIWVLLTRGGIYRDPTGIEAGPVAA</sequence>
<evidence type="ECO:0000313" key="8">
    <source>
        <dbReference type="Proteomes" id="UP000191905"/>
    </source>
</evidence>
<dbReference type="AlphaFoldDB" id="A0A1V8RQN8"/>
<evidence type="ECO:0000313" key="6">
    <source>
        <dbReference type="EMBL" id="OQM75520.1"/>
    </source>
</evidence>
<reference evidence="6 8" key="1">
    <citation type="journal article" date="2016" name="Int. J. Syst. Evol. Microbiol.">
        <title>Pseudaminobacter manganicus sp. nov., isolated from sludge of a manganese mine.</title>
        <authorList>
            <person name="Li J."/>
            <person name="Huang J."/>
            <person name="Liao S."/>
            <person name="Wang G."/>
        </authorList>
    </citation>
    <scope>NUCLEOTIDE SEQUENCE [LARGE SCALE GENOMIC DNA]</scope>
    <source>
        <strain evidence="6 8">JH-7</strain>
    </source>
</reference>
<dbReference type="EMBL" id="MDET01000060">
    <property type="protein sequence ID" value="OQM73309.1"/>
    <property type="molecule type" value="Genomic_DNA"/>
</dbReference>
<evidence type="ECO:0000256" key="1">
    <source>
        <dbReference type="SAM" id="Coils"/>
    </source>
</evidence>
<accession>A0A1V8RQN8</accession>
<dbReference type="InterPro" id="IPR047650">
    <property type="entry name" value="Transpos_IS110"/>
</dbReference>
<gene>
    <name evidence="5" type="ORF">BFN67_05880</name>
    <name evidence="4" type="ORF">BFN67_10025</name>
    <name evidence="7" type="ORF">BFN67_13020</name>
    <name evidence="6" type="ORF">BFN67_18185</name>
</gene>
<comment type="caution">
    <text evidence="6">The sequence shown here is derived from an EMBL/GenBank/DDBJ whole genome shotgun (WGS) entry which is preliminary data.</text>
</comment>
<evidence type="ECO:0000313" key="5">
    <source>
        <dbReference type="EMBL" id="OQM73868.1"/>
    </source>
</evidence>
<dbReference type="OrthoDB" id="5289737at2"/>
<protein>
    <submittedName>
        <fullName evidence="6">Transposase</fullName>
    </submittedName>
</protein>
<name>A0A1V8RQN8_9HYPH</name>
<dbReference type="InterPro" id="IPR003346">
    <property type="entry name" value="Transposase_20"/>
</dbReference>